<sequence>MFFSKRLQPVFSNFEHSSTKCGPLLFYRCSCSCKNL</sequence>
<accession>A0A0E9RMM7</accession>
<dbReference type="AlphaFoldDB" id="A0A0E9RMM7"/>
<reference evidence="1" key="2">
    <citation type="journal article" date="2015" name="Fish Shellfish Immunol.">
        <title>Early steps in the European eel (Anguilla anguilla)-Vibrio vulnificus interaction in the gills: Role of the RtxA13 toxin.</title>
        <authorList>
            <person name="Callol A."/>
            <person name="Pajuelo D."/>
            <person name="Ebbesson L."/>
            <person name="Teles M."/>
            <person name="MacKenzie S."/>
            <person name="Amaro C."/>
        </authorList>
    </citation>
    <scope>NUCLEOTIDE SEQUENCE</scope>
</reference>
<dbReference type="EMBL" id="GBXM01078263">
    <property type="protein sequence ID" value="JAH30314.1"/>
    <property type="molecule type" value="Transcribed_RNA"/>
</dbReference>
<name>A0A0E9RMM7_ANGAN</name>
<evidence type="ECO:0000313" key="1">
    <source>
        <dbReference type="EMBL" id="JAH30314.1"/>
    </source>
</evidence>
<reference evidence="1" key="1">
    <citation type="submission" date="2014-11" db="EMBL/GenBank/DDBJ databases">
        <authorList>
            <person name="Amaro Gonzalez C."/>
        </authorList>
    </citation>
    <scope>NUCLEOTIDE SEQUENCE</scope>
</reference>
<organism evidence="1">
    <name type="scientific">Anguilla anguilla</name>
    <name type="common">European freshwater eel</name>
    <name type="synonym">Muraena anguilla</name>
    <dbReference type="NCBI Taxonomy" id="7936"/>
    <lineage>
        <taxon>Eukaryota</taxon>
        <taxon>Metazoa</taxon>
        <taxon>Chordata</taxon>
        <taxon>Craniata</taxon>
        <taxon>Vertebrata</taxon>
        <taxon>Euteleostomi</taxon>
        <taxon>Actinopterygii</taxon>
        <taxon>Neopterygii</taxon>
        <taxon>Teleostei</taxon>
        <taxon>Anguilliformes</taxon>
        <taxon>Anguillidae</taxon>
        <taxon>Anguilla</taxon>
    </lineage>
</organism>
<proteinExistence type="predicted"/>
<protein>
    <submittedName>
        <fullName evidence="1">Uncharacterized protein</fullName>
    </submittedName>
</protein>